<evidence type="ECO:0000256" key="10">
    <source>
        <dbReference type="ARBA" id="ARBA00022827"/>
    </source>
</evidence>
<comment type="similarity">
    <text evidence="19">Belongs to the MurB family.</text>
</comment>
<dbReference type="InterPro" id="IPR016169">
    <property type="entry name" value="FAD-bd_PCMH_sub2"/>
</dbReference>
<dbReference type="GO" id="GO:0009252">
    <property type="term" value="P:peptidoglycan biosynthetic process"/>
    <property type="evidence" value="ECO:0007669"/>
    <property type="project" value="UniProtKB-UniRule"/>
</dbReference>
<evidence type="ECO:0000256" key="5">
    <source>
        <dbReference type="ARBA" id="ARBA00012518"/>
    </source>
</evidence>
<dbReference type="GO" id="GO:0008762">
    <property type="term" value="F:UDP-N-acetylmuramate dehydrogenase activity"/>
    <property type="evidence" value="ECO:0007669"/>
    <property type="project" value="UniProtKB-UniRule"/>
</dbReference>
<evidence type="ECO:0000256" key="6">
    <source>
        <dbReference type="ARBA" id="ARBA00015188"/>
    </source>
</evidence>
<dbReference type="GO" id="GO:0051301">
    <property type="term" value="P:cell division"/>
    <property type="evidence" value="ECO:0007669"/>
    <property type="project" value="UniProtKB-KW"/>
</dbReference>
<feature type="domain" description="FAD-binding PCMH-type" evidence="20">
    <location>
        <begin position="23"/>
        <end position="195"/>
    </location>
</feature>
<dbReference type="HAMAP" id="MF_00037">
    <property type="entry name" value="MurB"/>
    <property type="match status" value="1"/>
</dbReference>
<organism evidence="21">
    <name type="scientific">Sediminibacterium sp. KACHI17</name>
    <dbReference type="NCBI Taxonomy" id="1751071"/>
    <lineage>
        <taxon>Bacteria</taxon>
        <taxon>Pseudomonadati</taxon>
        <taxon>Bacteroidota</taxon>
        <taxon>Chitinophagia</taxon>
        <taxon>Chitinophagales</taxon>
        <taxon>Chitinophagaceae</taxon>
        <taxon>Sediminibacterium</taxon>
    </lineage>
</organism>
<comment type="subcellular location">
    <subcellularLocation>
        <location evidence="3 19">Cytoplasm</location>
    </subcellularLocation>
</comment>
<keyword evidence="13 19" id="KW-0573">Peptidoglycan synthesis</keyword>
<evidence type="ECO:0000313" key="21">
    <source>
        <dbReference type="EMBL" id="BFG69428.1"/>
    </source>
</evidence>
<evidence type="ECO:0000256" key="16">
    <source>
        <dbReference type="ARBA" id="ARBA00023316"/>
    </source>
</evidence>
<dbReference type="InterPro" id="IPR016166">
    <property type="entry name" value="FAD-bd_PCMH"/>
</dbReference>
<evidence type="ECO:0000256" key="8">
    <source>
        <dbReference type="ARBA" id="ARBA00022618"/>
    </source>
</evidence>
<evidence type="ECO:0000256" key="7">
    <source>
        <dbReference type="ARBA" id="ARBA00022490"/>
    </source>
</evidence>
<keyword evidence="11 19" id="KW-0521">NADP</keyword>
<comment type="catalytic activity">
    <reaction evidence="18 19">
        <text>UDP-N-acetyl-alpha-D-muramate + NADP(+) = UDP-N-acetyl-3-O-(1-carboxyvinyl)-alpha-D-glucosamine + NADPH + H(+)</text>
        <dbReference type="Rhea" id="RHEA:12248"/>
        <dbReference type="ChEBI" id="CHEBI:15378"/>
        <dbReference type="ChEBI" id="CHEBI:57783"/>
        <dbReference type="ChEBI" id="CHEBI:58349"/>
        <dbReference type="ChEBI" id="CHEBI:68483"/>
        <dbReference type="ChEBI" id="CHEBI:70757"/>
        <dbReference type="EC" id="1.3.1.98"/>
    </reaction>
</comment>
<evidence type="ECO:0000259" key="20">
    <source>
        <dbReference type="PROSITE" id="PS51387"/>
    </source>
</evidence>
<dbReference type="EC" id="1.3.1.98" evidence="5 19"/>
<dbReference type="SUPFAM" id="SSF56194">
    <property type="entry name" value="Uridine diphospho-N-Acetylenolpyruvylglucosamine reductase, MurB, C-terminal domain"/>
    <property type="match status" value="1"/>
</dbReference>
<dbReference type="InterPro" id="IPR003170">
    <property type="entry name" value="MurB"/>
</dbReference>
<sequence length="345" mass="39407">MLMYHGTQFIPDRSLKAYNSFGLDVHARLFASFNSMDALLEMLEHYNELPYMPLLILGGGSNILFTRDVDGLVLKNDLKGFELIDEDKDYFYVKAMAGENWHQFVLYCIEKGYAGLENLSLIPGSVGASPMQNIGAYGVEIKDVFHSLEAWHINEKHKEIFYLKDCEFGYRESVFKEKYRNKFIITSVTYRLRKVPDFNTSYGAINEELEKMKVKELSIKDISDAVIRIRQSKLPDPSHLGNAGSFFKNPVISIGRFKTLEEKFPQIVGHPVNEHKVKIAAAWLIEQCGWKGFRKGDVGCHEKQPLVLVNYGNATGADIFKLSTDIMQSVFEKFGIHLEREVNIV</sequence>
<dbReference type="Gene3D" id="3.30.43.10">
    <property type="entry name" value="Uridine Diphospho-n-acetylenolpyruvylglucosamine Reductase, domain 2"/>
    <property type="match status" value="1"/>
</dbReference>
<feature type="active site" evidence="19">
    <location>
        <position position="171"/>
    </location>
</feature>
<protein>
    <recommendedName>
        <fullName evidence="6 19">UDP-N-acetylenolpyruvoylglucosamine reductase</fullName>
        <ecNumber evidence="5 19">1.3.1.98</ecNumber>
    </recommendedName>
    <alternativeName>
        <fullName evidence="17 19">UDP-N-acetylmuramate dehydrogenase</fullName>
    </alternativeName>
</protein>
<dbReference type="NCBIfam" id="NF000755">
    <property type="entry name" value="PRK00046.1"/>
    <property type="match status" value="1"/>
</dbReference>
<name>A0AAT9GFS4_9BACT</name>
<dbReference type="InterPro" id="IPR006094">
    <property type="entry name" value="Oxid_FAD_bind_N"/>
</dbReference>
<dbReference type="NCBIfam" id="TIGR00179">
    <property type="entry name" value="murB"/>
    <property type="match status" value="1"/>
</dbReference>
<evidence type="ECO:0000256" key="1">
    <source>
        <dbReference type="ARBA" id="ARBA00001974"/>
    </source>
</evidence>
<dbReference type="GO" id="GO:0008360">
    <property type="term" value="P:regulation of cell shape"/>
    <property type="evidence" value="ECO:0007669"/>
    <property type="project" value="UniProtKB-KW"/>
</dbReference>
<dbReference type="AlphaFoldDB" id="A0AAT9GFS4"/>
<keyword evidence="9 19" id="KW-0285">Flavoprotein</keyword>
<evidence type="ECO:0000256" key="13">
    <source>
        <dbReference type="ARBA" id="ARBA00022984"/>
    </source>
</evidence>
<dbReference type="GO" id="GO:0071949">
    <property type="term" value="F:FAD binding"/>
    <property type="evidence" value="ECO:0007669"/>
    <property type="project" value="InterPro"/>
</dbReference>
<dbReference type="Pfam" id="PF02873">
    <property type="entry name" value="MurB_C"/>
    <property type="match status" value="1"/>
</dbReference>
<evidence type="ECO:0000256" key="12">
    <source>
        <dbReference type="ARBA" id="ARBA00022960"/>
    </source>
</evidence>
<dbReference type="EMBL" id="AP029612">
    <property type="protein sequence ID" value="BFG69428.1"/>
    <property type="molecule type" value="Genomic_DNA"/>
</dbReference>
<comment type="pathway">
    <text evidence="4 19">Cell wall biogenesis; peptidoglycan biosynthesis.</text>
</comment>
<dbReference type="PROSITE" id="PS51387">
    <property type="entry name" value="FAD_PCMH"/>
    <property type="match status" value="1"/>
</dbReference>
<evidence type="ECO:0000256" key="19">
    <source>
        <dbReference type="HAMAP-Rule" id="MF_00037"/>
    </source>
</evidence>
<evidence type="ECO:0000256" key="15">
    <source>
        <dbReference type="ARBA" id="ARBA00023306"/>
    </source>
</evidence>
<keyword evidence="12 19" id="KW-0133">Cell shape</keyword>
<dbReference type="InterPro" id="IPR036635">
    <property type="entry name" value="MurB_C_sf"/>
</dbReference>
<keyword evidence="7 19" id="KW-0963">Cytoplasm</keyword>
<keyword evidence="15 19" id="KW-0131">Cell cycle</keyword>
<evidence type="ECO:0000256" key="9">
    <source>
        <dbReference type="ARBA" id="ARBA00022630"/>
    </source>
</evidence>
<dbReference type="GO" id="GO:0005829">
    <property type="term" value="C:cytosol"/>
    <property type="evidence" value="ECO:0007669"/>
    <property type="project" value="TreeGrafter"/>
</dbReference>
<evidence type="ECO:0000256" key="2">
    <source>
        <dbReference type="ARBA" id="ARBA00003921"/>
    </source>
</evidence>
<reference evidence="21" key="1">
    <citation type="submission" date="2024-02" db="EMBL/GenBank/DDBJ databases">
        <title>Sediminibacterium planktonica sp. nov. and Sediminibacterium longus sp. nov., isolated from surface lake and river water.</title>
        <authorList>
            <person name="Watanabe K."/>
            <person name="Takemine S."/>
            <person name="Ishii Y."/>
            <person name="Ogata Y."/>
            <person name="Shindo C."/>
            <person name="Suda W."/>
        </authorList>
    </citation>
    <scope>NUCLEOTIDE SEQUENCE</scope>
    <source>
        <strain evidence="21">KACHI17</strain>
    </source>
</reference>
<keyword evidence="10 19" id="KW-0274">FAD</keyword>
<feature type="active site" description="Proton donor" evidence="19">
    <location>
        <position position="245"/>
    </location>
</feature>
<dbReference type="Gene3D" id="3.30.465.10">
    <property type="match status" value="1"/>
</dbReference>
<dbReference type="PANTHER" id="PTHR21071">
    <property type="entry name" value="UDP-N-ACETYLENOLPYRUVOYLGLUCOSAMINE REDUCTASE"/>
    <property type="match status" value="1"/>
</dbReference>
<evidence type="ECO:0000256" key="14">
    <source>
        <dbReference type="ARBA" id="ARBA00023002"/>
    </source>
</evidence>
<dbReference type="InterPro" id="IPR036318">
    <property type="entry name" value="FAD-bd_PCMH-like_sf"/>
</dbReference>
<dbReference type="InterPro" id="IPR016167">
    <property type="entry name" value="FAD-bd_PCMH_sub1"/>
</dbReference>
<dbReference type="PANTHER" id="PTHR21071:SF4">
    <property type="entry name" value="UDP-N-ACETYLENOLPYRUVOYLGLUCOSAMINE REDUCTASE"/>
    <property type="match status" value="1"/>
</dbReference>
<gene>
    <name evidence="19 21" type="primary">murB</name>
    <name evidence="21" type="ORF">KACHI17_03090</name>
</gene>
<feature type="active site" evidence="19">
    <location>
        <position position="341"/>
    </location>
</feature>
<evidence type="ECO:0000256" key="17">
    <source>
        <dbReference type="ARBA" id="ARBA00031026"/>
    </source>
</evidence>
<dbReference type="Gene3D" id="3.90.78.10">
    <property type="entry name" value="UDP-N-acetylenolpyruvoylglucosamine reductase, C-terminal domain"/>
    <property type="match status" value="1"/>
</dbReference>
<keyword evidence="14 19" id="KW-0560">Oxidoreductase</keyword>
<dbReference type="SUPFAM" id="SSF56176">
    <property type="entry name" value="FAD-binding/transporter-associated domain-like"/>
    <property type="match status" value="1"/>
</dbReference>
<dbReference type="InterPro" id="IPR011601">
    <property type="entry name" value="MurB_C"/>
</dbReference>
<keyword evidence="16 19" id="KW-0961">Cell wall biogenesis/degradation</keyword>
<dbReference type="Pfam" id="PF01565">
    <property type="entry name" value="FAD_binding_4"/>
    <property type="match status" value="1"/>
</dbReference>
<evidence type="ECO:0000256" key="18">
    <source>
        <dbReference type="ARBA" id="ARBA00048914"/>
    </source>
</evidence>
<comment type="function">
    <text evidence="2 19">Cell wall formation.</text>
</comment>
<dbReference type="GO" id="GO:0071555">
    <property type="term" value="P:cell wall organization"/>
    <property type="evidence" value="ECO:0007669"/>
    <property type="project" value="UniProtKB-KW"/>
</dbReference>
<comment type="cofactor">
    <cofactor evidence="1 19">
        <name>FAD</name>
        <dbReference type="ChEBI" id="CHEBI:57692"/>
    </cofactor>
</comment>
<evidence type="ECO:0000256" key="4">
    <source>
        <dbReference type="ARBA" id="ARBA00004752"/>
    </source>
</evidence>
<proteinExistence type="inferred from homology"/>
<accession>A0AAT9GFS4</accession>
<evidence type="ECO:0000256" key="3">
    <source>
        <dbReference type="ARBA" id="ARBA00004496"/>
    </source>
</evidence>
<keyword evidence="8 19" id="KW-0132">Cell division</keyword>
<evidence type="ECO:0000256" key="11">
    <source>
        <dbReference type="ARBA" id="ARBA00022857"/>
    </source>
</evidence>